<evidence type="ECO:0000313" key="2">
    <source>
        <dbReference type="Proteomes" id="UP000762676"/>
    </source>
</evidence>
<organism evidence="1 2">
    <name type="scientific">Elysia marginata</name>
    <dbReference type="NCBI Taxonomy" id="1093978"/>
    <lineage>
        <taxon>Eukaryota</taxon>
        <taxon>Metazoa</taxon>
        <taxon>Spiralia</taxon>
        <taxon>Lophotrochozoa</taxon>
        <taxon>Mollusca</taxon>
        <taxon>Gastropoda</taxon>
        <taxon>Heterobranchia</taxon>
        <taxon>Euthyneura</taxon>
        <taxon>Panpulmonata</taxon>
        <taxon>Sacoglossa</taxon>
        <taxon>Placobranchoidea</taxon>
        <taxon>Plakobranchidae</taxon>
        <taxon>Elysia</taxon>
    </lineage>
</organism>
<gene>
    <name evidence="1" type="ORF">ElyMa_005492900</name>
</gene>
<protein>
    <submittedName>
        <fullName evidence="1">Uncharacterized protein</fullName>
    </submittedName>
</protein>
<dbReference type="EMBL" id="BMAT01010952">
    <property type="protein sequence ID" value="GFR63871.1"/>
    <property type="molecule type" value="Genomic_DNA"/>
</dbReference>
<accession>A0AAV4ESY6</accession>
<sequence>MAETVERFIYLGSRKPSDGSMHQEIAATTSRANQSLVRFHNVTCNVMKTVAVQEFPGLVISLINPVTVEPM</sequence>
<comment type="caution">
    <text evidence="1">The sequence shown here is derived from an EMBL/GenBank/DDBJ whole genome shotgun (WGS) entry which is preliminary data.</text>
</comment>
<dbReference type="Proteomes" id="UP000762676">
    <property type="component" value="Unassembled WGS sequence"/>
</dbReference>
<name>A0AAV4ESY6_9GAST</name>
<dbReference type="AlphaFoldDB" id="A0AAV4ESY6"/>
<reference evidence="1 2" key="1">
    <citation type="journal article" date="2021" name="Elife">
        <title>Chloroplast acquisition without the gene transfer in kleptoplastic sea slugs, Plakobranchus ocellatus.</title>
        <authorList>
            <person name="Maeda T."/>
            <person name="Takahashi S."/>
            <person name="Yoshida T."/>
            <person name="Shimamura S."/>
            <person name="Takaki Y."/>
            <person name="Nagai Y."/>
            <person name="Toyoda A."/>
            <person name="Suzuki Y."/>
            <person name="Arimoto A."/>
            <person name="Ishii H."/>
            <person name="Satoh N."/>
            <person name="Nishiyama T."/>
            <person name="Hasebe M."/>
            <person name="Maruyama T."/>
            <person name="Minagawa J."/>
            <person name="Obokata J."/>
            <person name="Shigenobu S."/>
        </authorList>
    </citation>
    <scope>NUCLEOTIDE SEQUENCE [LARGE SCALE GENOMIC DNA]</scope>
</reference>
<proteinExistence type="predicted"/>
<keyword evidence="2" id="KW-1185">Reference proteome</keyword>
<evidence type="ECO:0000313" key="1">
    <source>
        <dbReference type="EMBL" id="GFR63871.1"/>
    </source>
</evidence>